<gene>
    <name evidence="1" type="ORF">LZC94_32405</name>
</gene>
<accession>A0ABZ2LU55</accession>
<evidence type="ECO:0000313" key="2">
    <source>
        <dbReference type="Proteomes" id="UP001370348"/>
    </source>
</evidence>
<proteinExistence type="predicted"/>
<name>A0ABZ2LU55_9BACT</name>
<dbReference type="EMBL" id="CP089984">
    <property type="protein sequence ID" value="WXB12537.1"/>
    <property type="molecule type" value="Genomic_DNA"/>
</dbReference>
<sequence>MAMLHSLALAALRAAIEIGSVREIERVIRWWRSLRGGVHDDELASIAADLIDQGMPDLAAKLARAEVHRRERARSLYLLGRCLELARGAVHDEALESFRRARARAAQEGDPNLACAAGVRVVQLLAADELTAAQAVAEAMKIDRAALRGAEESLFVDAVLLGSTSRFVRAGALASLTDLARREPAFCERAVILGAQHADARGQALSAVEAERLIALLRCWPDERQREELEARFDAQRRRARELATSDQLGRALVEAAHRMAAQGRRSTAIAYLREARALGGP</sequence>
<protein>
    <submittedName>
        <fullName evidence="1">Uncharacterized protein</fullName>
    </submittedName>
</protein>
<evidence type="ECO:0000313" key="1">
    <source>
        <dbReference type="EMBL" id="WXB12537.1"/>
    </source>
</evidence>
<dbReference type="RefSeq" id="WP_394822159.1">
    <property type="nucleotide sequence ID" value="NZ_CP089984.1"/>
</dbReference>
<dbReference type="Proteomes" id="UP001370348">
    <property type="component" value="Chromosome"/>
</dbReference>
<reference evidence="1 2" key="1">
    <citation type="submission" date="2021-12" db="EMBL/GenBank/DDBJ databases">
        <title>Discovery of the Pendulisporaceae a myxobacterial family with distinct sporulation behavior and unique specialized metabolism.</title>
        <authorList>
            <person name="Garcia R."/>
            <person name="Popoff A."/>
            <person name="Bader C.D."/>
            <person name="Loehr J."/>
            <person name="Walesch S."/>
            <person name="Walt C."/>
            <person name="Boldt J."/>
            <person name="Bunk B."/>
            <person name="Haeckl F.J.F.P.J."/>
            <person name="Gunesch A.P."/>
            <person name="Birkelbach J."/>
            <person name="Nuebel U."/>
            <person name="Pietschmann T."/>
            <person name="Bach T."/>
            <person name="Mueller R."/>
        </authorList>
    </citation>
    <scope>NUCLEOTIDE SEQUENCE [LARGE SCALE GENOMIC DNA]</scope>
    <source>
        <strain evidence="1 2">MSr11954</strain>
    </source>
</reference>
<organism evidence="1 2">
    <name type="scientific">Pendulispora albinea</name>
    <dbReference type="NCBI Taxonomy" id="2741071"/>
    <lineage>
        <taxon>Bacteria</taxon>
        <taxon>Pseudomonadati</taxon>
        <taxon>Myxococcota</taxon>
        <taxon>Myxococcia</taxon>
        <taxon>Myxococcales</taxon>
        <taxon>Sorangiineae</taxon>
        <taxon>Pendulisporaceae</taxon>
        <taxon>Pendulispora</taxon>
    </lineage>
</organism>
<keyword evidence="2" id="KW-1185">Reference proteome</keyword>